<evidence type="ECO:0000259" key="6">
    <source>
        <dbReference type="Pfam" id="PF00441"/>
    </source>
</evidence>
<evidence type="ECO:0008006" key="10">
    <source>
        <dbReference type="Google" id="ProtNLM"/>
    </source>
</evidence>
<dbReference type="InterPro" id="IPR037069">
    <property type="entry name" value="AcylCoA_DH/ox_N_sf"/>
</dbReference>
<evidence type="ECO:0000256" key="3">
    <source>
        <dbReference type="ARBA" id="ARBA00022630"/>
    </source>
</evidence>
<feature type="domain" description="Acyl-CoA oxidase/dehydrogenase middle" evidence="7">
    <location>
        <begin position="134"/>
        <end position="225"/>
    </location>
</feature>
<dbReference type="InterPro" id="IPR052161">
    <property type="entry name" value="Mycobact_Acyl-CoA_DH"/>
</dbReference>
<dbReference type="Gene3D" id="2.40.110.10">
    <property type="entry name" value="Butyryl-CoA Dehydrogenase, subunit A, domain 2"/>
    <property type="match status" value="1"/>
</dbReference>
<reference evidence="9" key="1">
    <citation type="submission" date="2018-05" db="EMBL/GenBank/DDBJ databases">
        <authorList>
            <person name="Lanie J.A."/>
            <person name="Ng W.-L."/>
            <person name="Kazmierczak K.M."/>
            <person name="Andrzejewski T.M."/>
            <person name="Davidsen T.M."/>
            <person name="Wayne K.J."/>
            <person name="Tettelin H."/>
            <person name="Glass J.I."/>
            <person name="Rusch D."/>
            <person name="Podicherti R."/>
            <person name="Tsui H.-C.T."/>
            <person name="Winkler M.E."/>
        </authorList>
    </citation>
    <scope>NUCLEOTIDE SEQUENCE</scope>
</reference>
<evidence type="ECO:0000256" key="1">
    <source>
        <dbReference type="ARBA" id="ARBA00001974"/>
    </source>
</evidence>
<gene>
    <name evidence="9" type="ORF">METZ01_LOCUS53544</name>
</gene>
<sequence length="411" mass="43967">MDTQIDDTELGDVEVADFRRRVAQFLEANCSRAGDRSGTVGDEDPEGVATARAFQGAMVDAGLGGLRFPTEFGGAGLTKRHQELFNQEVQGWYLPNMPLSISHGMCLPMLDQFGTPEQKARFMPDNISGASIWCQMFSEPGAGSDVAGLSTRATRDGDEWILEGQKVWTSGAHYCDYGVVVARTDATLPKHQGLTMFIVDMAQPGIEVRPLRQISGGSGFNEVFFTEARVPVDYQLGDLGQGWNLAVAMLMFERVSIGAGGGSGLNADRSPGLIVAAQALGLGDDPVLRQGLADLWIREQIKGYISQRIRAAVTSGRVPGPEGSLAKLYGSLLARRVRDVSMTIAGSAAQAWDAEDSEGSRWATACLATAGISIAGGTDEVQRNIIGERVLGLPKEPDPYKGAAWESIPRS</sequence>
<accession>A0A381S9C1</accession>
<evidence type="ECO:0000313" key="9">
    <source>
        <dbReference type="EMBL" id="SVA00690.1"/>
    </source>
</evidence>
<dbReference type="PANTHER" id="PTHR43292">
    <property type="entry name" value="ACYL-COA DEHYDROGENASE"/>
    <property type="match status" value="1"/>
</dbReference>
<dbReference type="Pfam" id="PF02771">
    <property type="entry name" value="Acyl-CoA_dh_N"/>
    <property type="match status" value="1"/>
</dbReference>
<dbReference type="InterPro" id="IPR009075">
    <property type="entry name" value="AcylCo_DH/oxidase_C"/>
</dbReference>
<organism evidence="9">
    <name type="scientific">marine metagenome</name>
    <dbReference type="NCBI Taxonomy" id="408172"/>
    <lineage>
        <taxon>unclassified sequences</taxon>
        <taxon>metagenomes</taxon>
        <taxon>ecological metagenomes</taxon>
    </lineage>
</organism>
<dbReference type="PANTHER" id="PTHR43292:SF4">
    <property type="entry name" value="ACYL-COA DEHYDROGENASE FADE34"/>
    <property type="match status" value="1"/>
</dbReference>
<dbReference type="SUPFAM" id="SSF56645">
    <property type="entry name" value="Acyl-CoA dehydrogenase NM domain-like"/>
    <property type="match status" value="1"/>
</dbReference>
<proteinExistence type="inferred from homology"/>
<dbReference type="InterPro" id="IPR013786">
    <property type="entry name" value="AcylCoA_DH/ox_N"/>
</dbReference>
<dbReference type="Pfam" id="PF02770">
    <property type="entry name" value="Acyl-CoA_dh_M"/>
    <property type="match status" value="1"/>
</dbReference>
<evidence type="ECO:0000256" key="5">
    <source>
        <dbReference type="ARBA" id="ARBA00023002"/>
    </source>
</evidence>
<dbReference type="GO" id="GO:0050660">
    <property type="term" value="F:flavin adenine dinucleotide binding"/>
    <property type="evidence" value="ECO:0007669"/>
    <property type="project" value="InterPro"/>
</dbReference>
<dbReference type="Gene3D" id="1.10.540.10">
    <property type="entry name" value="Acyl-CoA dehydrogenase/oxidase, N-terminal domain"/>
    <property type="match status" value="1"/>
</dbReference>
<dbReference type="InterPro" id="IPR036250">
    <property type="entry name" value="AcylCo_DH-like_C"/>
</dbReference>
<dbReference type="Gene3D" id="1.20.140.10">
    <property type="entry name" value="Butyryl-CoA Dehydrogenase, subunit A, domain 3"/>
    <property type="match status" value="1"/>
</dbReference>
<dbReference type="EMBL" id="UINC01002827">
    <property type="protein sequence ID" value="SVA00690.1"/>
    <property type="molecule type" value="Genomic_DNA"/>
</dbReference>
<dbReference type="GO" id="GO:0005886">
    <property type="term" value="C:plasma membrane"/>
    <property type="evidence" value="ECO:0007669"/>
    <property type="project" value="TreeGrafter"/>
</dbReference>
<evidence type="ECO:0000256" key="2">
    <source>
        <dbReference type="ARBA" id="ARBA00009347"/>
    </source>
</evidence>
<dbReference type="FunFam" id="2.40.110.10:FF:000011">
    <property type="entry name" value="Acyl-CoA dehydrogenase FadE34"/>
    <property type="match status" value="1"/>
</dbReference>
<dbReference type="SUPFAM" id="SSF47203">
    <property type="entry name" value="Acyl-CoA dehydrogenase C-terminal domain-like"/>
    <property type="match status" value="1"/>
</dbReference>
<feature type="domain" description="Acyl-CoA dehydrogenase/oxidase N-terminal" evidence="8">
    <location>
        <begin position="17"/>
        <end position="129"/>
    </location>
</feature>
<comment type="similarity">
    <text evidence="2">Belongs to the acyl-CoA dehydrogenase family.</text>
</comment>
<evidence type="ECO:0000256" key="4">
    <source>
        <dbReference type="ARBA" id="ARBA00022827"/>
    </source>
</evidence>
<feature type="domain" description="Acyl-CoA dehydrogenase/oxidase C-terminal" evidence="6">
    <location>
        <begin position="240"/>
        <end position="391"/>
    </location>
</feature>
<evidence type="ECO:0000259" key="8">
    <source>
        <dbReference type="Pfam" id="PF02771"/>
    </source>
</evidence>
<comment type="cofactor">
    <cofactor evidence="1">
        <name>FAD</name>
        <dbReference type="ChEBI" id="CHEBI:57692"/>
    </cofactor>
</comment>
<dbReference type="GO" id="GO:0016627">
    <property type="term" value="F:oxidoreductase activity, acting on the CH-CH group of donors"/>
    <property type="evidence" value="ECO:0007669"/>
    <property type="project" value="InterPro"/>
</dbReference>
<name>A0A381S9C1_9ZZZZ</name>
<dbReference type="AlphaFoldDB" id="A0A381S9C1"/>
<dbReference type="InterPro" id="IPR006091">
    <property type="entry name" value="Acyl-CoA_Oxase/DH_mid-dom"/>
</dbReference>
<dbReference type="InterPro" id="IPR046373">
    <property type="entry name" value="Acyl-CoA_Oxase/DH_mid-dom_sf"/>
</dbReference>
<dbReference type="Pfam" id="PF00441">
    <property type="entry name" value="Acyl-CoA_dh_1"/>
    <property type="match status" value="1"/>
</dbReference>
<dbReference type="InterPro" id="IPR009100">
    <property type="entry name" value="AcylCoA_DH/oxidase_NM_dom_sf"/>
</dbReference>
<keyword evidence="4" id="KW-0274">FAD</keyword>
<evidence type="ECO:0000259" key="7">
    <source>
        <dbReference type="Pfam" id="PF02770"/>
    </source>
</evidence>
<keyword evidence="5" id="KW-0560">Oxidoreductase</keyword>
<protein>
    <recommendedName>
        <fullName evidence="10">Dehydrogenase</fullName>
    </recommendedName>
</protein>
<keyword evidence="3" id="KW-0285">Flavoprotein</keyword>